<dbReference type="Proteomes" id="UP000800200">
    <property type="component" value="Unassembled WGS sequence"/>
</dbReference>
<dbReference type="OrthoDB" id="5396681at2759"/>
<dbReference type="InterPro" id="IPR058257">
    <property type="entry name" value="CorA-like_dom"/>
</dbReference>
<evidence type="ECO:0000313" key="4">
    <source>
        <dbReference type="Proteomes" id="UP000800200"/>
    </source>
</evidence>
<keyword evidence="1" id="KW-0812">Transmembrane</keyword>
<keyword evidence="1" id="KW-1133">Transmembrane helix</keyword>
<protein>
    <recommendedName>
        <fullName evidence="2">CorA-like transporter domain-containing protein</fullName>
    </recommendedName>
</protein>
<proteinExistence type="predicted"/>
<dbReference type="Gene3D" id="1.20.58.340">
    <property type="entry name" value="Magnesium transport protein CorA, transmembrane region"/>
    <property type="match status" value="1"/>
</dbReference>
<feature type="transmembrane region" description="Helical" evidence="1">
    <location>
        <begin position="410"/>
        <end position="428"/>
    </location>
</feature>
<evidence type="ECO:0000259" key="2">
    <source>
        <dbReference type="Pfam" id="PF26616"/>
    </source>
</evidence>
<dbReference type="AlphaFoldDB" id="A0A6A6E5H1"/>
<evidence type="ECO:0000313" key="3">
    <source>
        <dbReference type="EMBL" id="KAF2185420.1"/>
    </source>
</evidence>
<dbReference type="Pfam" id="PF26616">
    <property type="entry name" value="CorA-like"/>
    <property type="match status" value="1"/>
</dbReference>
<keyword evidence="4" id="KW-1185">Reference proteome</keyword>
<feature type="domain" description="CorA-like transporter" evidence="2">
    <location>
        <begin position="10"/>
        <end position="260"/>
    </location>
</feature>
<reference evidence="3" key="1">
    <citation type="journal article" date="2020" name="Stud. Mycol.">
        <title>101 Dothideomycetes genomes: a test case for predicting lifestyles and emergence of pathogens.</title>
        <authorList>
            <person name="Haridas S."/>
            <person name="Albert R."/>
            <person name="Binder M."/>
            <person name="Bloem J."/>
            <person name="Labutti K."/>
            <person name="Salamov A."/>
            <person name="Andreopoulos B."/>
            <person name="Baker S."/>
            <person name="Barry K."/>
            <person name="Bills G."/>
            <person name="Bluhm B."/>
            <person name="Cannon C."/>
            <person name="Castanera R."/>
            <person name="Culley D."/>
            <person name="Daum C."/>
            <person name="Ezra D."/>
            <person name="Gonzalez J."/>
            <person name="Henrissat B."/>
            <person name="Kuo A."/>
            <person name="Liang C."/>
            <person name="Lipzen A."/>
            <person name="Lutzoni F."/>
            <person name="Magnuson J."/>
            <person name="Mondo S."/>
            <person name="Nolan M."/>
            <person name="Ohm R."/>
            <person name="Pangilinan J."/>
            <person name="Park H.-J."/>
            <person name="Ramirez L."/>
            <person name="Alfaro M."/>
            <person name="Sun H."/>
            <person name="Tritt A."/>
            <person name="Yoshinaga Y."/>
            <person name="Zwiers L.-H."/>
            <person name="Turgeon B."/>
            <person name="Goodwin S."/>
            <person name="Spatafora J."/>
            <person name="Crous P."/>
            <person name="Grigoriev I."/>
        </authorList>
    </citation>
    <scope>NUCLEOTIDE SEQUENCE</scope>
    <source>
        <strain evidence="3">CBS 207.26</strain>
    </source>
</reference>
<organism evidence="3 4">
    <name type="scientific">Zopfia rhizophila CBS 207.26</name>
    <dbReference type="NCBI Taxonomy" id="1314779"/>
    <lineage>
        <taxon>Eukaryota</taxon>
        <taxon>Fungi</taxon>
        <taxon>Dikarya</taxon>
        <taxon>Ascomycota</taxon>
        <taxon>Pezizomycotina</taxon>
        <taxon>Dothideomycetes</taxon>
        <taxon>Dothideomycetes incertae sedis</taxon>
        <taxon>Zopfiaceae</taxon>
        <taxon>Zopfia</taxon>
    </lineage>
</organism>
<sequence>MLKHPEVSKLEWVRGKVDERGDDLFQQTLNNSSLQVYRGIRDGNGAVYELENQVVQDGDQIERLERDTYDYSQIFFIQQKRSWTNLDVTFQLFDTLMNTYKIFSDFWKCVLTFGRKFEENEFEFPGFAASYTPSSSPSDMLLVKSCEYAYMLRRVELHGRPTDEGQSPWSIRQTAVYHKYVFDQNCSDDCATESKSVFVLIAPSQNFERQLSGGLKLDVHQRHLVSPCKVQQLLVADSLKGWMDYMAWLEAKLKAQSDRVVFAKVGMKENNISSLADFNINFMDRQELKLLEDSVADLRIILPTLLNTVIQIRKQCQLGCSTYCVNTDHKWNCCWIVDQFDGYIRELEMHVERAHVLKDKIRSTATLLSDLLSYENAVALRNLTKETQNESKSMIELTERSTKDAAAVKALTVISLVYLPTTIVANFFSTQFVHTSDSGVMQVSTNAWLLAAIALPLTIVTVATWWLWVNGRGVASLKLPKKLKSEGFESKNLFKWILPCKKKTQDDMEAGIGVPQHYVYEEQDSPRTLTVATPTMQSAAEKYDY</sequence>
<dbReference type="EMBL" id="ML994633">
    <property type="protein sequence ID" value="KAF2185420.1"/>
    <property type="molecule type" value="Genomic_DNA"/>
</dbReference>
<accession>A0A6A6E5H1</accession>
<name>A0A6A6E5H1_9PEZI</name>
<evidence type="ECO:0000256" key="1">
    <source>
        <dbReference type="SAM" id="Phobius"/>
    </source>
</evidence>
<gene>
    <name evidence="3" type="ORF">K469DRAFT_707665</name>
</gene>
<keyword evidence="1" id="KW-0472">Membrane</keyword>
<feature type="transmembrane region" description="Helical" evidence="1">
    <location>
        <begin position="448"/>
        <end position="469"/>
    </location>
</feature>